<keyword evidence="4 10" id="KW-1133">Transmembrane helix</keyword>
<evidence type="ECO:0000256" key="3">
    <source>
        <dbReference type="ARBA" id="ARBA00022692"/>
    </source>
</evidence>
<evidence type="ECO:0000256" key="7">
    <source>
        <dbReference type="ARBA" id="ARBA00023173"/>
    </source>
</evidence>
<keyword evidence="3 10" id="KW-0812">Transmembrane</keyword>
<evidence type="ECO:0000256" key="6">
    <source>
        <dbReference type="ARBA" id="ARBA00023136"/>
    </source>
</evidence>
<evidence type="ECO:0000256" key="4">
    <source>
        <dbReference type="ARBA" id="ARBA00022989"/>
    </source>
</evidence>
<organism evidence="11 12">
    <name type="scientific">Nakamurella panacisegetis</name>
    <dbReference type="NCBI Taxonomy" id="1090615"/>
    <lineage>
        <taxon>Bacteria</taxon>
        <taxon>Bacillati</taxon>
        <taxon>Actinomycetota</taxon>
        <taxon>Actinomycetes</taxon>
        <taxon>Nakamurellales</taxon>
        <taxon>Nakamurellaceae</taxon>
        <taxon>Nakamurella</taxon>
    </lineage>
</organism>
<keyword evidence="2" id="KW-0813">Transport</keyword>
<evidence type="ECO:0000256" key="8">
    <source>
        <dbReference type="ARBA" id="ARBA00023214"/>
    </source>
</evidence>
<dbReference type="SUPFAM" id="SSF81340">
    <property type="entry name" value="Clc chloride channel"/>
    <property type="match status" value="1"/>
</dbReference>
<accession>A0A1H0RNW7</accession>
<dbReference type="OrthoDB" id="3261015at2"/>
<dbReference type="PANTHER" id="PTHR43427:SF6">
    <property type="entry name" value="CHLORIDE CHANNEL PROTEIN CLC-E"/>
    <property type="match status" value="1"/>
</dbReference>
<keyword evidence="6 10" id="KW-0472">Membrane</keyword>
<name>A0A1H0RNW7_9ACTN</name>
<feature type="transmembrane region" description="Helical" evidence="10">
    <location>
        <begin position="14"/>
        <end position="39"/>
    </location>
</feature>
<keyword evidence="12" id="KW-1185">Reference proteome</keyword>
<evidence type="ECO:0000256" key="10">
    <source>
        <dbReference type="SAM" id="Phobius"/>
    </source>
</evidence>
<dbReference type="Gene3D" id="1.10.3080.10">
    <property type="entry name" value="Clc chloride channel"/>
    <property type="match status" value="1"/>
</dbReference>
<sequence length="408" mass="40404">MADPTTAARLTPRLLVVATLAGALAGVGGVLLTLLLHLVQHLAFGYTEATFLTGVERASNLRRILALTIGGVVVGSGWWALRRWQPPVDPVEKILEAGGRPAIGRTTAEGVLQIAAVGFGASLGREGAPRLVGAALAGWLADLMRLPARQRRTILACGAGAGLACVYNVPLGGAVFTLEVLLVSAAAADVLPALLSAAVATAIGWPLLGDDPTYAVPGQSLHTPELLLAVILGPVAGLVGGGLRAYAAACRRWAPSGWGLPLVVTVGFGLLGVAAIAYPALLGNGKGLAQLAFDGQLAISAAVVLLILKPAVTGAMLATGANGGLLTPALATGAVLGALGGEGLTQLWPGSPIAACALIGAAAVLAAAQRAPLCAVVLVMELSGTGLALLVPIGLAVALAAAVGRAIA</sequence>
<keyword evidence="8" id="KW-0868">Chloride</keyword>
<dbReference type="InterPro" id="IPR001807">
    <property type="entry name" value="ClC"/>
</dbReference>
<reference evidence="11 12" key="1">
    <citation type="submission" date="2016-10" db="EMBL/GenBank/DDBJ databases">
        <authorList>
            <person name="de Groot N.N."/>
        </authorList>
    </citation>
    <scope>NUCLEOTIDE SEQUENCE [LARGE SCALE GENOMIC DNA]</scope>
    <source>
        <strain evidence="12">P4-7,KCTC 19426,CECT 7604</strain>
    </source>
</reference>
<dbReference type="STRING" id="1090615.SAMN04515671_3658"/>
<dbReference type="GO" id="GO:0005254">
    <property type="term" value="F:chloride channel activity"/>
    <property type="evidence" value="ECO:0007669"/>
    <property type="project" value="UniProtKB-KW"/>
</dbReference>
<comment type="subcellular location">
    <subcellularLocation>
        <location evidence="1">Membrane</location>
        <topology evidence="1">Multi-pass membrane protein</topology>
    </subcellularLocation>
</comment>
<keyword evidence="9" id="KW-0407">Ion channel</keyword>
<proteinExistence type="predicted"/>
<dbReference type="InterPro" id="IPR014743">
    <property type="entry name" value="Cl-channel_core"/>
</dbReference>
<dbReference type="PRINTS" id="PR00762">
    <property type="entry name" value="CLCHANNEL"/>
</dbReference>
<feature type="transmembrane region" description="Helical" evidence="10">
    <location>
        <begin position="320"/>
        <end position="341"/>
    </location>
</feature>
<dbReference type="AlphaFoldDB" id="A0A1H0RNW7"/>
<dbReference type="PANTHER" id="PTHR43427">
    <property type="entry name" value="CHLORIDE CHANNEL PROTEIN CLC-E"/>
    <property type="match status" value="1"/>
</dbReference>
<keyword evidence="7" id="KW-0869">Chloride channel</keyword>
<protein>
    <submittedName>
        <fullName evidence="11">H+/Cl-antiporter ClcA</fullName>
    </submittedName>
</protein>
<dbReference type="Proteomes" id="UP000198741">
    <property type="component" value="Chromosome I"/>
</dbReference>
<evidence type="ECO:0000256" key="5">
    <source>
        <dbReference type="ARBA" id="ARBA00023065"/>
    </source>
</evidence>
<evidence type="ECO:0000256" key="1">
    <source>
        <dbReference type="ARBA" id="ARBA00004141"/>
    </source>
</evidence>
<keyword evidence="5" id="KW-0406">Ion transport</keyword>
<feature type="transmembrane region" description="Helical" evidence="10">
    <location>
        <begin position="153"/>
        <end position="169"/>
    </location>
</feature>
<feature type="transmembrane region" description="Helical" evidence="10">
    <location>
        <begin position="258"/>
        <end position="281"/>
    </location>
</feature>
<dbReference type="Pfam" id="PF00654">
    <property type="entry name" value="Voltage_CLC"/>
    <property type="match status" value="1"/>
</dbReference>
<feature type="transmembrane region" description="Helical" evidence="10">
    <location>
        <begin position="287"/>
        <end position="308"/>
    </location>
</feature>
<dbReference type="RefSeq" id="WP_157695514.1">
    <property type="nucleotide sequence ID" value="NZ_LT629710.1"/>
</dbReference>
<evidence type="ECO:0000256" key="9">
    <source>
        <dbReference type="ARBA" id="ARBA00023303"/>
    </source>
</evidence>
<feature type="transmembrane region" description="Helical" evidence="10">
    <location>
        <begin position="226"/>
        <end position="246"/>
    </location>
</feature>
<gene>
    <name evidence="11" type="ORF">SAMN04515671_3658</name>
</gene>
<feature type="transmembrane region" description="Helical" evidence="10">
    <location>
        <begin position="347"/>
        <end position="368"/>
    </location>
</feature>
<evidence type="ECO:0000313" key="12">
    <source>
        <dbReference type="Proteomes" id="UP000198741"/>
    </source>
</evidence>
<dbReference type="InterPro" id="IPR050368">
    <property type="entry name" value="ClC-type_chloride_channel"/>
</dbReference>
<feature type="transmembrane region" description="Helical" evidence="10">
    <location>
        <begin position="60"/>
        <end position="81"/>
    </location>
</feature>
<dbReference type="GO" id="GO:0034707">
    <property type="term" value="C:chloride channel complex"/>
    <property type="evidence" value="ECO:0007669"/>
    <property type="project" value="UniProtKB-KW"/>
</dbReference>
<evidence type="ECO:0000313" key="11">
    <source>
        <dbReference type="EMBL" id="SDP30668.1"/>
    </source>
</evidence>
<dbReference type="EMBL" id="LT629710">
    <property type="protein sequence ID" value="SDP30668.1"/>
    <property type="molecule type" value="Genomic_DNA"/>
</dbReference>
<feature type="transmembrane region" description="Helical" evidence="10">
    <location>
        <begin position="375"/>
        <end position="403"/>
    </location>
</feature>
<evidence type="ECO:0000256" key="2">
    <source>
        <dbReference type="ARBA" id="ARBA00022448"/>
    </source>
</evidence>